<dbReference type="Pfam" id="PF09462">
    <property type="entry name" value="Mus7"/>
    <property type="match status" value="1"/>
</dbReference>
<dbReference type="OrthoDB" id="2386201at2759"/>
<feature type="region of interest" description="Disordered" evidence="1">
    <location>
        <begin position="2004"/>
        <end position="2079"/>
    </location>
</feature>
<dbReference type="GO" id="GO:0000724">
    <property type="term" value="P:double-strand break repair via homologous recombination"/>
    <property type="evidence" value="ECO:0007669"/>
    <property type="project" value="TreeGrafter"/>
</dbReference>
<feature type="compositionally biased region" description="Polar residues" evidence="1">
    <location>
        <begin position="76"/>
        <end position="103"/>
    </location>
</feature>
<feature type="region of interest" description="Disordered" evidence="1">
    <location>
        <begin position="903"/>
        <end position="924"/>
    </location>
</feature>
<accession>A0A8H5GB50</accession>
<feature type="compositionally biased region" description="Basic and acidic residues" evidence="1">
    <location>
        <begin position="659"/>
        <end position="670"/>
    </location>
</feature>
<sequence length="2225" mass="250847">MIYENMEEDEYVETSDVEELADAYTSRHLDEVDLTVENPLKAARARTPQRSPKIYRTPRKRRKLSHVAEDTGDFVPSSQASIPQADTFSSQSISSETNPNLNGSDKRNVDTNVVLDSPGVMMEVDKEPGSQSPTGAQEVSQAGLPIDEGAVMEHVKAWASWTTPRKATGSQKVLQSAQKHSQRTAAPIDYEGDLLNRFEQSLSPQAFSGRPTSSPAAAEKSQVQDSEREESEDELAVIPPKSTSSIPTSQSGSKSSGKIETSFTRADTLSNTPNSSPLSSVGSPRPLAGNNHSPVAEDRITASTRTSTTEIGSVEGEAFTRYPLRRRQPNQLRPYLYDEYQYKNVLKHNPAAIINGLRLQKRRTDRQEDRYEEDDDDYVQEESQQQAGTRVDETQEERAHSPARPLPAYIKPLSESSDDNSDDLAQEARRIMKDKRRREKEIKEKEQEERRQKEEKRRRERERSRREKEATRAPRRFPVFNASSHPERHDSDITDDQDASPARRTRHSRTPSVPRSSLSPPARQSISDEVTNELGVLRDYFMDDISASVEEDVPHVTEPEPLPFNAEEPPEVIEPENRASPALGKRRENSDSGPNDSDGAEPPDLGKRYRELFKLYPPGMARRLLAEKKQHPSRPLISDDSEGDEPLLPGQSRIRRTANPKDVRTIRGDSESDENEVGRRFPSLQYMYNGDIRDFLDHETPSDPTSSVRQDSEPRDLRPPRPASHPQVMRQPAAPTPEIIEISDGESTSSSEEEQVDEEDIQILLRDDDAGTIYDEDTRGGPVKEESMIDWMLSRTRIVGPTISRPKIGKRKKRRSRTTGQPRNGNSSSTQNKYKLDVTTRDARKFGNERQTLLSFEKHTTTSKNLKNDRPKGIVSVSSYLRMLKMWSWVAGMATEPIEVEVQEPGRDQRKSWKDRRKERRERHKLQGVYSMANPLASGITSGRSRKPMKITIDLDDDDFYQSFVPRSEPTGTALTKGKKAGSPPLRVGNNTGQHLEAPDQSHHRRRLTKRPGDLVGNCTVDMGIEALSPGVSFGSTSFIREGHLHALVDTLTSDHAPRPNPTYLCGISLSPTLEMNVFLQNLDKTFEGLLGLISDIPSEGYEENIKNWDSLSRSACQHITWLYARDNVDERSRLSIHVKNKVLAIISDLKSMDVPSHPLNIALLSLCWFCLETSIRAGYQLFDESSGPLELNPAHASVKLLLHYLMEYGVRKPYKTMRKSQDLDETKMPSYVAQVWVCLLHLLPACDTRRAASSNSYLDNPLWVELLAYYQSLPSANFLETSERIWKTVFTLMTLSQFSVLGIAGSNFRLPSSWSLVAYAIKQAHLAQGSSNLQHLGPNTLEKRDNYINVVISRCYRLLDYWKWKMDQSFVALNQLVDIFRARNFVNLHREEAEYPDFMLNGDWDALSQLRSETDSGFASILKLFMRAVDSGCLTKPEIKKMIALIIPVSRFRTQEEKIPGVDDLSPICNRFAALALAIAIEPGYATRTVNQVHSSIDFPASDSTTQVLTIRGIKLLATLMIQKDVPLQEVAKWLASIICSVASEFKSLRSSTVAEQRERGNKFRNCSLLILSLYATGRAVIETFASRRRCPEPAFLFAFRPFLEHSKAIEEATHNLSEMRRFIESYLDLRANFLPLREPTLPTPQIDDSESQEYASFDFGIDLNDPTTLAQLDGQENGFTSLEQGEFPDKIIFPFFWAACRKVQRFCVAAAEPVVDSDALRTLDSWAHCFTGCLYILIQHNTGWSFGLNEVEPFWRKTRISWLNVRVRVAVYTETIRHDPGFYGLRTRELLELFFESLTTHSLTAEPKYWLYIVASEVNNPLFKDLAEPLAAFNAEVSPQMTHIQELRMTLVKDHHNMTPLQPVAAIAFTRIHNVATLQQTPGRVVRVMNSHDWMAVSNTSSVNSMRLARNTEEEALLADAHQALDDFRLLLRGRVTANADDNDHALRFQLKDLEDMLTVVTDSRFAHSLIESENIFGVDRNTNMDTLRYILSTARGVAGVIPTRPTTNAANSRSVKSLQSKTSPTRRDSWSPHAGTGGIVLSPTNSPGNQSTLLRQDQDSTSDPVPSLEENNGMSSGRLMINHIKATGHNSSRPLVPRRHRFRFMETRGIQEPPVLNPHQLDDSHSDDSTTNIEESPVSVRQSPAYIPAPSHVANSQRVTTQNNTESSKIAIRDRPLPAIPSEYNNMRVRSIETRSSMVTTELLSWTSMARLNLGISSDGFR</sequence>
<dbReference type="GO" id="GO:0031297">
    <property type="term" value="P:replication fork processing"/>
    <property type="evidence" value="ECO:0007669"/>
    <property type="project" value="InterPro"/>
</dbReference>
<comment type="caution">
    <text evidence="2">The sequence shown here is derived from an EMBL/GenBank/DDBJ whole genome shotgun (WGS) entry which is preliminary data.</text>
</comment>
<protein>
    <submittedName>
        <fullName evidence="2">Uncharacterized protein</fullName>
    </submittedName>
</protein>
<feature type="compositionally biased region" description="Polar residues" evidence="1">
    <location>
        <begin position="162"/>
        <end position="179"/>
    </location>
</feature>
<evidence type="ECO:0000313" key="2">
    <source>
        <dbReference type="EMBL" id="KAF5361729.1"/>
    </source>
</evidence>
<dbReference type="Proteomes" id="UP000559027">
    <property type="component" value="Unassembled WGS sequence"/>
</dbReference>
<feature type="compositionally biased region" description="Basic residues" evidence="1">
    <location>
        <begin position="56"/>
        <end position="65"/>
    </location>
</feature>
<organism evidence="2 3">
    <name type="scientific">Leucocoprinus leucothites</name>
    <dbReference type="NCBI Taxonomy" id="201217"/>
    <lineage>
        <taxon>Eukaryota</taxon>
        <taxon>Fungi</taxon>
        <taxon>Dikarya</taxon>
        <taxon>Basidiomycota</taxon>
        <taxon>Agaricomycotina</taxon>
        <taxon>Agaricomycetes</taxon>
        <taxon>Agaricomycetidae</taxon>
        <taxon>Agaricales</taxon>
        <taxon>Agaricineae</taxon>
        <taxon>Agaricaceae</taxon>
        <taxon>Leucocoprinus</taxon>
    </lineage>
</organism>
<feature type="compositionally biased region" description="Acidic residues" evidence="1">
    <location>
        <begin position="416"/>
        <end position="425"/>
    </location>
</feature>
<dbReference type="EMBL" id="JAACJO010000002">
    <property type="protein sequence ID" value="KAF5361729.1"/>
    <property type="molecule type" value="Genomic_DNA"/>
</dbReference>
<dbReference type="PANTHER" id="PTHR28122">
    <property type="entry name" value="E3 UBIQUITIN-PROTEIN LIGASE SUBSTRATE RECEPTOR MMS22"/>
    <property type="match status" value="1"/>
</dbReference>
<gene>
    <name evidence="2" type="ORF">D9756_002576</name>
</gene>
<feature type="compositionally biased region" description="Basic residues" evidence="1">
    <location>
        <begin position="807"/>
        <end position="817"/>
    </location>
</feature>
<feature type="compositionally biased region" description="Basic and acidic residues" evidence="1">
    <location>
        <begin position="604"/>
        <end position="613"/>
    </location>
</feature>
<feature type="region of interest" description="Disordered" evidence="1">
    <location>
        <begin position="2114"/>
        <end position="2142"/>
    </location>
</feature>
<feature type="region of interest" description="Disordered" evidence="1">
    <location>
        <begin position="162"/>
        <end position="186"/>
    </location>
</feature>
<feature type="compositionally biased region" description="Basic residues" evidence="1">
    <location>
        <begin position="913"/>
        <end position="924"/>
    </location>
</feature>
<feature type="compositionally biased region" description="Polar residues" evidence="1">
    <location>
        <begin position="510"/>
        <end position="529"/>
    </location>
</feature>
<feature type="compositionally biased region" description="Basic and acidic residues" evidence="1">
    <location>
        <begin position="390"/>
        <end position="400"/>
    </location>
</feature>
<feature type="region of interest" description="Disordered" evidence="1">
    <location>
        <begin position="549"/>
        <end position="736"/>
    </location>
</feature>
<feature type="compositionally biased region" description="Polar residues" evidence="1">
    <location>
        <begin position="301"/>
        <end position="311"/>
    </location>
</feature>
<dbReference type="PANTHER" id="PTHR28122:SF1">
    <property type="entry name" value="E3 UBIQUITIN-PROTEIN LIGASE SUBSTRATE RECEPTOR MMS22"/>
    <property type="match status" value="1"/>
</dbReference>
<feature type="region of interest" description="Disordered" evidence="1">
    <location>
        <begin position="362"/>
        <end position="530"/>
    </location>
</feature>
<feature type="region of interest" description="Disordered" evidence="1">
    <location>
        <begin position="966"/>
        <end position="1013"/>
    </location>
</feature>
<feature type="region of interest" description="Disordered" evidence="1">
    <location>
        <begin position="800"/>
        <end position="834"/>
    </location>
</feature>
<feature type="compositionally biased region" description="Low complexity" evidence="1">
    <location>
        <begin position="238"/>
        <end position="259"/>
    </location>
</feature>
<dbReference type="GO" id="GO:0005634">
    <property type="term" value="C:nucleus"/>
    <property type="evidence" value="ECO:0007669"/>
    <property type="project" value="InterPro"/>
</dbReference>
<feature type="compositionally biased region" description="Low complexity" evidence="1">
    <location>
        <begin position="268"/>
        <end position="280"/>
    </location>
</feature>
<proteinExistence type="predicted"/>
<feature type="compositionally biased region" description="Polar residues" evidence="1">
    <location>
        <begin position="2007"/>
        <end position="2026"/>
    </location>
</feature>
<feature type="compositionally biased region" description="Basic and acidic residues" evidence="1">
    <location>
        <begin position="439"/>
        <end position="472"/>
    </location>
</feature>
<reference evidence="2 3" key="1">
    <citation type="journal article" date="2020" name="ISME J.">
        <title>Uncovering the hidden diversity of litter-decomposition mechanisms in mushroom-forming fungi.</title>
        <authorList>
            <person name="Floudas D."/>
            <person name="Bentzer J."/>
            <person name="Ahren D."/>
            <person name="Johansson T."/>
            <person name="Persson P."/>
            <person name="Tunlid A."/>
        </authorList>
    </citation>
    <scope>NUCLEOTIDE SEQUENCE [LARGE SCALE GENOMIC DNA]</scope>
    <source>
        <strain evidence="2 3">CBS 146.42</strain>
    </source>
</reference>
<name>A0A8H5GB50_9AGAR</name>
<keyword evidence="3" id="KW-1185">Reference proteome</keyword>
<evidence type="ECO:0000256" key="1">
    <source>
        <dbReference type="SAM" id="MobiDB-lite"/>
    </source>
</evidence>
<feature type="compositionally biased region" description="Basic and acidic residues" evidence="1">
    <location>
        <begin position="691"/>
        <end position="701"/>
    </location>
</feature>
<dbReference type="InterPro" id="IPR019021">
    <property type="entry name" value="Mms22"/>
</dbReference>
<evidence type="ECO:0000313" key="3">
    <source>
        <dbReference type="Proteomes" id="UP000559027"/>
    </source>
</evidence>
<feature type="compositionally biased region" description="Basic and acidic residues" evidence="1">
    <location>
        <begin position="710"/>
        <end position="719"/>
    </location>
</feature>
<feature type="compositionally biased region" description="Polar residues" evidence="1">
    <location>
        <begin position="821"/>
        <end position="833"/>
    </location>
</feature>
<feature type="compositionally biased region" description="Acidic residues" evidence="1">
    <location>
        <begin position="370"/>
        <end position="380"/>
    </location>
</feature>
<feature type="compositionally biased region" description="Polar residues" evidence="1">
    <location>
        <begin position="2132"/>
        <end position="2142"/>
    </location>
</feature>
<feature type="compositionally biased region" description="Polar residues" evidence="1">
    <location>
        <begin position="2045"/>
        <end position="2078"/>
    </location>
</feature>
<feature type="region of interest" description="Disordered" evidence="1">
    <location>
        <begin position="39"/>
        <end position="111"/>
    </location>
</feature>
<dbReference type="GO" id="GO:0035361">
    <property type="term" value="C:Cul8-RING ubiquitin ligase complex"/>
    <property type="evidence" value="ECO:0007669"/>
    <property type="project" value="TreeGrafter"/>
</dbReference>
<feature type="compositionally biased region" description="Polar residues" evidence="1">
    <location>
        <begin position="204"/>
        <end position="215"/>
    </location>
</feature>
<feature type="region of interest" description="Disordered" evidence="1">
    <location>
        <begin position="204"/>
        <end position="326"/>
    </location>
</feature>